<dbReference type="SUPFAM" id="SSF46689">
    <property type="entry name" value="Homeodomain-like"/>
    <property type="match status" value="1"/>
</dbReference>
<protein>
    <submittedName>
        <fullName evidence="6">DNA-binding transcriptional regulator, AcrR family</fullName>
    </submittedName>
</protein>
<dbReference type="Proteomes" id="UP000183407">
    <property type="component" value="Unassembled WGS sequence"/>
</dbReference>
<evidence type="ECO:0000256" key="2">
    <source>
        <dbReference type="ARBA" id="ARBA00023125"/>
    </source>
</evidence>
<dbReference type="PANTHER" id="PTHR30055:SF234">
    <property type="entry name" value="HTH-TYPE TRANSCRIPTIONAL REGULATOR BETI"/>
    <property type="match status" value="1"/>
</dbReference>
<sequence>MGDTSPAPEGVPERLIRATVGLLAEQGPSAIKARTVASAAGLSTMVVYHHFGGIPELVRAVVDHGFTELGIAFSQVGATDDPIADLFTMALTCRRIARENPHLYDLMFGLSTRATYRPLESDERLSGHSPAFRAAHARVTDACARLVSSGRVGAQDPEVVAAQLWSFVHGYITLELGEHFVEFDDAVMQVLLPMGVNFSVGLGDTRELAQASHEKAARLYESAQPASGTSADA</sequence>
<dbReference type="EMBL" id="FNTL01000005">
    <property type="protein sequence ID" value="SEE86021.1"/>
    <property type="molecule type" value="Genomic_DNA"/>
</dbReference>
<reference evidence="7" key="1">
    <citation type="submission" date="2016-10" db="EMBL/GenBank/DDBJ databases">
        <authorList>
            <person name="Varghese N."/>
        </authorList>
    </citation>
    <scope>NUCLEOTIDE SEQUENCE [LARGE SCALE GENOMIC DNA]</scope>
    <source>
        <strain evidence="7">DSM 44719</strain>
    </source>
</reference>
<dbReference type="RefSeq" id="WP_073362670.1">
    <property type="nucleotide sequence ID" value="NZ_FNTL01000005.1"/>
</dbReference>
<keyword evidence="1" id="KW-0805">Transcription regulation</keyword>
<feature type="domain" description="HTH tetR-type" evidence="5">
    <location>
        <begin position="9"/>
        <end position="69"/>
    </location>
</feature>
<dbReference type="InterPro" id="IPR009057">
    <property type="entry name" value="Homeodomain-like_sf"/>
</dbReference>
<dbReference type="OrthoDB" id="4709966at2"/>
<keyword evidence="3" id="KW-0804">Transcription</keyword>
<dbReference type="GO" id="GO:0003700">
    <property type="term" value="F:DNA-binding transcription factor activity"/>
    <property type="evidence" value="ECO:0007669"/>
    <property type="project" value="TreeGrafter"/>
</dbReference>
<evidence type="ECO:0000256" key="3">
    <source>
        <dbReference type="ARBA" id="ARBA00023163"/>
    </source>
</evidence>
<proteinExistence type="predicted"/>
<dbReference type="InterPro" id="IPR036271">
    <property type="entry name" value="Tet_transcr_reg_TetR-rel_C_sf"/>
</dbReference>
<evidence type="ECO:0000256" key="1">
    <source>
        <dbReference type="ARBA" id="ARBA00023015"/>
    </source>
</evidence>
<dbReference type="Pfam" id="PF13305">
    <property type="entry name" value="TetR_C_33"/>
    <property type="match status" value="1"/>
</dbReference>
<dbReference type="PROSITE" id="PS50977">
    <property type="entry name" value="HTH_TETR_2"/>
    <property type="match status" value="1"/>
</dbReference>
<dbReference type="Pfam" id="PF00440">
    <property type="entry name" value="TetR_N"/>
    <property type="match status" value="1"/>
</dbReference>
<dbReference type="InterPro" id="IPR050109">
    <property type="entry name" value="HTH-type_TetR-like_transc_reg"/>
</dbReference>
<dbReference type="SUPFAM" id="SSF48498">
    <property type="entry name" value="Tetracyclin repressor-like, C-terminal domain"/>
    <property type="match status" value="1"/>
</dbReference>
<evidence type="ECO:0000256" key="4">
    <source>
        <dbReference type="PROSITE-ProRule" id="PRU00335"/>
    </source>
</evidence>
<keyword evidence="2 4" id="KW-0238">DNA-binding</keyword>
<evidence type="ECO:0000313" key="6">
    <source>
        <dbReference type="EMBL" id="SEE86021.1"/>
    </source>
</evidence>
<accession>A0A1H5MBG0</accession>
<dbReference type="Gene3D" id="1.10.357.10">
    <property type="entry name" value="Tetracycline Repressor, domain 2"/>
    <property type="match status" value="1"/>
</dbReference>
<evidence type="ECO:0000259" key="5">
    <source>
        <dbReference type="PROSITE" id="PS50977"/>
    </source>
</evidence>
<dbReference type="InterPro" id="IPR025996">
    <property type="entry name" value="MT1864/Rv1816-like_C"/>
</dbReference>
<gene>
    <name evidence="6" type="ORF">SAMN04490220_8780</name>
</gene>
<organism evidence="6 7">
    <name type="scientific">Rhodococcus jostii</name>
    <dbReference type="NCBI Taxonomy" id="132919"/>
    <lineage>
        <taxon>Bacteria</taxon>
        <taxon>Bacillati</taxon>
        <taxon>Actinomycetota</taxon>
        <taxon>Actinomycetes</taxon>
        <taxon>Mycobacteriales</taxon>
        <taxon>Nocardiaceae</taxon>
        <taxon>Rhodococcus</taxon>
    </lineage>
</organism>
<feature type="DNA-binding region" description="H-T-H motif" evidence="4">
    <location>
        <begin position="32"/>
        <end position="51"/>
    </location>
</feature>
<dbReference type="PANTHER" id="PTHR30055">
    <property type="entry name" value="HTH-TYPE TRANSCRIPTIONAL REGULATOR RUTR"/>
    <property type="match status" value="1"/>
</dbReference>
<name>A0A1H5MBG0_RHOJO</name>
<dbReference type="AlphaFoldDB" id="A0A1H5MBG0"/>
<dbReference type="GO" id="GO:0000976">
    <property type="term" value="F:transcription cis-regulatory region binding"/>
    <property type="evidence" value="ECO:0007669"/>
    <property type="project" value="TreeGrafter"/>
</dbReference>
<evidence type="ECO:0000313" key="7">
    <source>
        <dbReference type="Proteomes" id="UP000183407"/>
    </source>
</evidence>
<dbReference type="InterPro" id="IPR001647">
    <property type="entry name" value="HTH_TetR"/>
</dbReference>